<reference evidence="3 4" key="1">
    <citation type="journal article" date="2013" name="Nat. Genet.">
        <title>The high-quality draft genome of peach (Prunus persica) identifies unique patterns of genetic diversity, domestication and genome evolution.</title>
        <authorList>
            <consortium name="International Peach Genome Initiative"/>
            <person name="Verde I."/>
            <person name="Abbott A.G."/>
            <person name="Scalabrin S."/>
            <person name="Jung S."/>
            <person name="Shu S."/>
            <person name="Marroni F."/>
            <person name="Zhebentyayeva T."/>
            <person name="Dettori M.T."/>
            <person name="Grimwood J."/>
            <person name="Cattonaro F."/>
            <person name="Zuccolo A."/>
            <person name="Rossini L."/>
            <person name="Jenkins J."/>
            <person name="Vendramin E."/>
            <person name="Meisel L.A."/>
            <person name="Decroocq V."/>
            <person name="Sosinski B."/>
            <person name="Prochnik S."/>
            <person name="Mitros T."/>
            <person name="Policriti A."/>
            <person name="Cipriani G."/>
            <person name="Dondini L."/>
            <person name="Ficklin S."/>
            <person name="Goodstein D.M."/>
            <person name="Xuan P."/>
            <person name="Del Fabbro C."/>
            <person name="Aramini V."/>
            <person name="Copetti D."/>
            <person name="Gonzalez S."/>
            <person name="Horner D.S."/>
            <person name="Falchi R."/>
            <person name="Lucas S."/>
            <person name="Mica E."/>
            <person name="Maldonado J."/>
            <person name="Lazzari B."/>
            <person name="Bielenberg D."/>
            <person name="Pirona R."/>
            <person name="Miculan M."/>
            <person name="Barakat A."/>
            <person name="Testolin R."/>
            <person name="Stella A."/>
            <person name="Tartarini S."/>
            <person name="Tonutti P."/>
            <person name="Arus P."/>
            <person name="Orellana A."/>
            <person name="Wells C."/>
            <person name="Main D."/>
            <person name="Vizzotto G."/>
            <person name="Silva H."/>
            <person name="Salamini F."/>
            <person name="Schmutz J."/>
            <person name="Morgante M."/>
            <person name="Rokhsar D.S."/>
        </authorList>
    </citation>
    <scope>NUCLEOTIDE SEQUENCE [LARGE SCALE GENOMIC DNA]</scope>
    <source>
        <strain evidence="4">cv. Nemared</strain>
    </source>
</reference>
<gene>
    <name evidence="3" type="ORF">PRUPE_6G220300</name>
</gene>
<name>A0A251NTV4_PRUPE</name>
<keyword evidence="1" id="KW-0812">Transmembrane</keyword>
<organism evidence="3 4">
    <name type="scientific">Prunus persica</name>
    <name type="common">Peach</name>
    <name type="synonym">Amygdalus persica</name>
    <dbReference type="NCBI Taxonomy" id="3760"/>
    <lineage>
        <taxon>Eukaryota</taxon>
        <taxon>Viridiplantae</taxon>
        <taxon>Streptophyta</taxon>
        <taxon>Embryophyta</taxon>
        <taxon>Tracheophyta</taxon>
        <taxon>Spermatophyta</taxon>
        <taxon>Magnoliopsida</taxon>
        <taxon>eudicotyledons</taxon>
        <taxon>Gunneridae</taxon>
        <taxon>Pentapetalae</taxon>
        <taxon>rosids</taxon>
        <taxon>fabids</taxon>
        <taxon>Rosales</taxon>
        <taxon>Rosaceae</taxon>
        <taxon>Amygdaloideae</taxon>
        <taxon>Amygdaleae</taxon>
        <taxon>Prunus</taxon>
    </lineage>
</organism>
<dbReference type="Proteomes" id="UP000006882">
    <property type="component" value="Chromosome G6"/>
</dbReference>
<evidence type="ECO:0000256" key="2">
    <source>
        <dbReference type="SAM" id="SignalP"/>
    </source>
</evidence>
<dbReference type="AlphaFoldDB" id="A0A251NTV4"/>
<proteinExistence type="predicted"/>
<feature type="chain" id="PRO_5012287117" evidence="2">
    <location>
        <begin position="31"/>
        <end position="496"/>
    </location>
</feature>
<evidence type="ECO:0000313" key="4">
    <source>
        <dbReference type="Proteomes" id="UP000006882"/>
    </source>
</evidence>
<keyword evidence="2" id="KW-0732">Signal</keyword>
<evidence type="ECO:0000313" key="3">
    <source>
        <dbReference type="EMBL" id="ONI02757.1"/>
    </source>
</evidence>
<keyword evidence="1" id="KW-1133">Transmembrane helix</keyword>
<dbReference type="Gramene" id="ONI02757">
    <property type="protein sequence ID" value="ONI02757"/>
    <property type="gene ID" value="PRUPE_6G220300"/>
</dbReference>
<feature type="transmembrane region" description="Helical" evidence="1">
    <location>
        <begin position="217"/>
        <end position="240"/>
    </location>
</feature>
<evidence type="ECO:0000256" key="1">
    <source>
        <dbReference type="SAM" id="Phobius"/>
    </source>
</evidence>
<dbReference type="PANTHER" id="PTHR31414">
    <property type="entry name" value="TRANSMEMBRANE PROTEIN DDB_G0292058"/>
    <property type="match status" value="1"/>
</dbReference>
<feature type="transmembrane region" description="Helical" evidence="1">
    <location>
        <begin position="454"/>
        <end position="478"/>
    </location>
</feature>
<sequence>MFISNNGVLVPFVVFLVSTSVFSPTWVVFGEQSSFKRPDPLRHLKSYNGGYDLKNKHYWASAAFTGVHGYVIAGVWMICGLVFMICIAFLKNSSIRSTCPIKDFLDRHFISIFMLALLFTILAIVASSLALVENQRSMKTTDKLKGAILSQAQNARRTIRKVTNAMRHMQYLLLPYDPALAMSFNLTSRQLGKDSQNIQLFLDKNGRTIDRVLQTPYVVHLVVVAVNLVLLVSALVLLLLHWYPGLVVAIFLCWILTTLIWVLTGFDFFLHNFAKDTCSALKDFQQNSHNSSLSSILPCLDPERSEKLMGQIGYTIHSFINQLNSKVTEIANSLGIDEQNDDLVGLLRICNPFSGPPNYSYIPSSCSDAIPVGKLPEAISGITCYLNDMETCRKSGKLISRASYNMAWAYSHSVQDFLDIYPTLLSLSECSFVKDGISDVVSQHCRPFKTALRLLWASMLSLAIVMVFLITVLVTKVFQDRGRSFTKFAITPCLPP</sequence>
<feature type="signal peptide" evidence="2">
    <location>
        <begin position="1"/>
        <end position="30"/>
    </location>
</feature>
<feature type="transmembrane region" description="Helical" evidence="1">
    <location>
        <begin position="67"/>
        <end position="90"/>
    </location>
</feature>
<feature type="transmembrane region" description="Helical" evidence="1">
    <location>
        <begin position="110"/>
        <end position="132"/>
    </location>
</feature>
<dbReference type="eggNOG" id="ENOG502QVBT">
    <property type="taxonomic scope" value="Eukaryota"/>
</dbReference>
<accession>A0A251NTV4</accession>
<keyword evidence="4" id="KW-1185">Reference proteome</keyword>
<dbReference type="PANTHER" id="PTHR31414:SF19">
    <property type="entry name" value="TRANSMEMBRANE PROTEIN"/>
    <property type="match status" value="1"/>
</dbReference>
<dbReference type="InterPro" id="IPR040283">
    <property type="entry name" value="DDB_G0292058-like"/>
</dbReference>
<feature type="transmembrane region" description="Helical" evidence="1">
    <location>
        <begin position="247"/>
        <end position="270"/>
    </location>
</feature>
<protein>
    <submittedName>
        <fullName evidence="3">Uncharacterized protein</fullName>
    </submittedName>
</protein>
<dbReference type="OrthoDB" id="1056237at2759"/>
<dbReference type="STRING" id="3760.A0A251NTV4"/>
<dbReference type="EMBL" id="CM007656">
    <property type="protein sequence ID" value="ONI02757.1"/>
    <property type="molecule type" value="Genomic_DNA"/>
</dbReference>
<keyword evidence="1" id="KW-0472">Membrane</keyword>
<dbReference type="SMR" id="A0A251NTV4"/>